<feature type="chain" id="PRO_5039468102" description="Metallo-beta-lactamase domain-containing protein" evidence="1">
    <location>
        <begin position="23"/>
        <end position="343"/>
    </location>
</feature>
<dbReference type="Proteomes" id="UP001055712">
    <property type="component" value="Unassembled WGS sequence"/>
</dbReference>
<name>A0A9D4YSV3_CHLVU</name>
<dbReference type="InterPro" id="IPR001279">
    <property type="entry name" value="Metallo-B-lactamas"/>
</dbReference>
<evidence type="ECO:0000256" key="1">
    <source>
        <dbReference type="SAM" id="SignalP"/>
    </source>
</evidence>
<dbReference type="Pfam" id="PF00753">
    <property type="entry name" value="Lactamase_B"/>
    <property type="match status" value="1"/>
</dbReference>
<dbReference type="PANTHER" id="PTHR42951">
    <property type="entry name" value="METALLO-BETA-LACTAMASE DOMAIN-CONTAINING"/>
    <property type="match status" value="1"/>
</dbReference>
<evidence type="ECO:0000313" key="4">
    <source>
        <dbReference type="Proteomes" id="UP001055712"/>
    </source>
</evidence>
<proteinExistence type="predicted"/>
<sequence length="343" mass="36732">MLRGALAVITASLAFQLLLLRSQPAPRFVQVAGNLFSLTQWWAPIPGLPSCPVSVFLVRQGGKEGSWALIDAGVGDSWHQAPGSQLLTAVQQSIPAGEHLAVIALTHTHFDHVGALPLLLGAYSGVEVVVHEVEQPYLIGSQTWAEEAAANAGSKNWLLGGLLHWAARVGQQPVKVPAARVHSLDARVPDLSPFGVFDLLWVATPGHSPGHVGFLHKPSHTLVAGDALTFLRPQLRRRRYSGSHDARLVRTFILPPPFPSLALIARPYTLCPPFICNKREAQNAVCLLADDALDYEGIYVAHDLAASRGGGWTKGKVQELAGTMPACRQAVAHGDYMITANAG</sequence>
<feature type="domain" description="Metallo-beta-lactamase" evidence="2">
    <location>
        <begin position="52"/>
        <end position="278"/>
    </location>
</feature>
<accession>A0A9D4YSV3</accession>
<dbReference type="PANTHER" id="PTHR42951:SF17">
    <property type="entry name" value="METALLO-BETA-LACTAMASE DOMAIN-CONTAINING PROTEIN"/>
    <property type="match status" value="1"/>
</dbReference>
<dbReference type="Gene3D" id="3.60.15.10">
    <property type="entry name" value="Ribonuclease Z/Hydroxyacylglutathione hydrolase-like"/>
    <property type="match status" value="1"/>
</dbReference>
<keyword evidence="1" id="KW-0732">Signal</keyword>
<dbReference type="AlphaFoldDB" id="A0A9D4YSV3"/>
<keyword evidence="4" id="KW-1185">Reference proteome</keyword>
<dbReference type="SMART" id="SM00849">
    <property type="entry name" value="Lactamase_B"/>
    <property type="match status" value="1"/>
</dbReference>
<protein>
    <recommendedName>
        <fullName evidence="2">Metallo-beta-lactamase domain-containing protein</fullName>
    </recommendedName>
</protein>
<organism evidence="3 4">
    <name type="scientific">Chlorella vulgaris</name>
    <name type="common">Green alga</name>
    <dbReference type="NCBI Taxonomy" id="3077"/>
    <lineage>
        <taxon>Eukaryota</taxon>
        <taxon>Viridiplantae</taxon>
        <taxon>Chlorophyta</taxon>
        <taxon>core chlorophytes</taxon>
        <taxon>Trebouxiophyceae</taxon>
        <taxon>Chlorellales</taxon>
        <taxon>Chlorellaceae</taxon>
        <taxon>Chlorella clade</taxon>
        <taxon>Chlorella</taxon>
    </lineage>
</organism>
<reference evidence="3" key="1">
    <citation type="journal article" date="2019" name="Plant J.">
        <title>Chlorella vulgaris genome assembly and annotation reveals the molecular basis for metabolic acclimation to high light conditions.</title>
        <authorList>
            <person name="Cecchin M."/>
            <person name="Marcolungo L."/>
            <person name="Rossato M."/>
            <person name="Girolomoni L."/>
            <person name="Cosentino E."/>
            <person name="Cuine S."/>
            <person name="Li-Beisson Y."/>
            <person name="Delledonne M."/>
            <person name="Ballottari M."/>
        </authorList>
    </citation>
    <scope>NUCLEOTIDE SEQUENCE</scope>
    <source>
        <strain evidence="3">211/11P</strain>
    </source>
</reference>
<dbReference type="OrthoDB" id="513930at2759"/>
<dbReference type="InterPro" id="IPR050855">
    <property type="entry name" value="NDM-1-like"/>
</dbReference>
<comment type="caution">
    <text evidence="3">The sequence shown here is derived from an EMBL/GenBank/DDBJ whole genome shotgun (WGS) entry which is preliminary data.</text>
</comment>
<gene>
    <name evidence="3" type="ORF">D9Q98_009467</name>
</gene>
<evidence type="ECO:0000313" key="3">
    <source>
        <dbReference type="EMBL" id="KAI3424106.1"/>
    </source>
</evidence>
<feature type="signal peptide" evidence="1">
    <location>
        <begin position="1"/>
        <end position="22"/>
    </location>
</feature>
<reference evidence="3" key="2">
    <citation type="submission" date="2020-11" db="EMBL/GenBank/DDBJ databases">
        <authorList>
            <person name="Cecchin M."/>
            <person name="Marcolungo L."/>
            <person name="Rossato M."/>
            <person name="Girolomoni L."/>
            <person name="Cosentino E."/>
            <person name="Cuine S."/>
            <person name="Li-Beisson Y."/>
            <person name="Delledonne M."/>
            <person name="Ballottari M."/>
        </authorList>
    </citation>
    <scope>NUCLEOTIDE SEQUENCE</scope>
    <source>
        <strain evidence="3">211/11P</strain>
        <tissue evidence="3">Whole cell</tissue>
    </source>
</reference>
<evidence type="ECO:0000259" key="2">
    <source>
        <dbReference type="SMART" id="SM00849"/>
    </source>
</evidence>
<dbReference type="InterPro" id="IPR036866">
    <property type="entry name" value="RibonucZ/Hydroxyglut_hydro"/>
</dbReference>
<dbReference type="SUPFAM" id="SSF56281">
    <property type="entry name" value="Metallo-hydrolase/oxidoreductase"/>
    <property type="match status" value="1"/>
</dbReference>
<dbReference type="EMBL" id="SIDB01000013">
    <property type="protein sequence ID" value="KAI3424106.1"/>
    <property type="molecule type" value="Genomic_DNA"/>
</dbReference>